<protein>
    <submittedName>
        <fullName evidence="5">Glutamine ABC transporter, periplasmic glutamine-binding protein (TC 3.A.1.3.2)</fullName>
    </submittedName>
</protein>
<organism evidence="5 6">
    <name type="scientific">Arthrobacter rhombi</name>
    <dbReference type="NCBI Taxonomy" id="71253"/>
    <lineage>
        <taxon>Bacteria</taxon>
        <taxon>Bacillati</taxon>
        <taxon>Actinomycetota</taxon>
        <taxon>Actinomycetes</taxon>
        <taxon>Micrococcales</taxon>
        <taxon>Micrococcaceae</taxon>
        <taxon>Arthrobacter</taxon>
    </lineage>
</organism>
<feature type="chain" id="PRO_5039474130" evidence="2">
    <location>
        <begin position="26"/>
        <end position="269"/>
    </location>
</feature>
<dbReference type="Gene3D" id="3.40.190.10">
    <property type="entry name" value="Periplasmic binding protein-like II"/>
    <property type="match status" value="2"/>
</dbReference>
<dbReference type="SUPFAM" id="SSF53850">
    <property type="entry name" value="Periplasmic binding protein-like II"/>
    <property type="match status" value="1"/>
</dbReference>
<sequence length="269" mass="28798">MRIHSSFTKALAVSAVALMSLTACGGSDGGSETSASAGGDDLGLVTAGTLTVCSDIPYKPFEYEENGEYTGFDMDMVGEIAKAMDLKLAIKDVGFDGLQSGVVLASGQCDMGASAMTITPEREKKLAFTDGYYDSEQSLLVPKGSDIKSIDDLAGKKVGVQQGTTGEKYTRENAPKDAKIKAYPSDAEIFPALQSKGVDAVLQDLPVNLEHTQGDKFEIVAKFKTDEQYGFAVKKDGGEALLKELDAKLAELRDNGKYDELYDKYFSTK</sequence>
<dbReference type="AlphaFoldDB" id="A0A1R4GVI9"/>
<evidence type="ECO:0000256" key="2">
    <source>
        <dbReference type="SAM" id="SignalP"/>
    </source>
</evidence>
<gene>
    <name evidence="5" type="ORF">FM101_14345</name>
</gene>
<evidence type="ECO:0000256" key="1">
    <source>
        <dbReference type="ARBA" id="ARBA00022729"/>
    </source>
</evidence>
<dbReference type="PROSITE" id="PS51257">
    <property type="entry name" value="PROKAR_LIPOPROTEIN"/>
    <property type="match status" value="1"/>
</dbReference>
<dbReference type="RefSeq" id="WP_087000825.1">
    <property type="nucleotide sequence ID" value="NZ_FUHW01000048.1"/>
</dbReference>
<evidence type="ECO:0000259" key="3">
    <source>
        <dbReference type="SMART" id="SM00062"/>
    </source>
</evidence>
<feature type="domain" description="Ionotropic glutamate receptor C-terminal" evidence="4">
    <location>
        <begin position="49"/>
        <end position="268"/>
    </location>
</feature>
<feature type="signal peptide" evidence="2">
    <location>
        <begin position="1"/>
        <end position="25"/>
    </location>
</feature>
<name>A0A1R4GVI9_9MICC</name>
<dbReference type="GO" id="GO:0015276">
    <property type="term" value="F:ligand-gated monoatomic ion channel activity"/>
    <property type="evidence" value="ECO:0007669"/>
    <property type="project" value="InterPro"/>
</dbReference>
<proteinExistence type="predicted"/>
<dbReference type="PANTHER" id="PTHR35936">
    <property type="entry name" value="MEMBRANE-BOUND LYTIC MUREIN TRANSGLYCOSYLASE F"/>
    <property type="match status" value="1"/>
</dbReference>
<dbReference type="Pfam" id="PF00497">
    <property type="entry name" value="SBP_bac_3"/>
    <property type="match status" value="1"/>
</dbReference>
<dbReference type="CDD" id="cd13624">
    <property type="entry name" value="PBP2_Arg_Lys_His"/>
    <property type="match status" value="1"/>
</dbReference>
<dbReference type="SMART" id="SM00062">
    <property type="entry name" value="PBPb"/>
    <property type="match status" value="1"/>
</dbReference>
<accession>A0A1R4GVI9</accession>
<dbReference type="InterPro" id="IPR001638">
    <property type="entry name" value="Solute-binding_3/MltF_N"/>
</dbReference>
<reference evidence="5 6" key="1">
    <citation type="submission" date="2017-02" db="EMBL/GenBank/DDBJ databases">
        <authorList>
            <person name="Peterson S.W."/>
        </authorList>
    </citation>
    <scope>NUCLEOTIDE SEQUENCE [LARGE SCALE GENOMIC DNA]</scope>
    <source>
        <strain evidence="5 6">B Ar 00.02</strain>
    </source>
</reference>
<evidence type="ECO:0000259" key="4">
    <source>
        <dbReference type="SMART" id="SM00079"/>
    </source>
</evidence>
<evidence type="ECO:0000313" key="6">
    <source>
        <dbReference type="Proteomes" id="UP000195913"/>
    </source>
</evidence>
<dbReference type="Proteomes" id="UP000195913">
    <property type="component" value="Unassembled WGS sequence"/>
</dbReference>
<keyword evidence="1 2" id="KW-0732">Signal</keyword>
<dbReference type="SMART" id="SM00079">
    <property type="entry name" value="PBPe"/>
    <property type="match status" value="1"/>
</dbReference>
<evidence type="ECO:0000313" key="5">
    <source>
        <dbReference type="EMBL" id="SJM72095.1"/>
    </source>
</evidence>
<keyword evidence="6" id="KW-1185">Reference proteome</keyword>
<dbReference type="GO" id="GO:0016020">
    <property type="term" value="C:membrane"/>
    <property type="evidence" value="ECO:0007669"/>
    <property type="project" value="InterPro"/>
</dbReference>
<dbReference type="EMBL" id="FUHW01000048">
    <property type="protein sequence ID" value="SJM72095.1"/>
    <property type="molecule type" value="Genomic_DNA"/>
</dbReference>
<dbReference type="PANTHER" id="PTHR35936:SF17">
    <property type="entry name" value="ARGININE-BINDING EXTRACELLULAR PROTEIN ARTP"/>
    <property type="match status" value="1"/>
</dbReference>
<dbReference type="InterPro" id="IPR001320">
    <property type="entry name" value="Iontro_rcpt_C"/>
</dbReference>
<feature type="domain" description="Solute-binding protein family 3/N-terminal" evidence="3">
    <location>
        <begin position="49"/>
        <end position="269"/>
    </location>
</feature>